<accession>A0A7S3Q3S7</accession>
<feature type="region of interest" description="Disordered" evidence="1">
    <location>
        <begin position="16"/>
        <end position="36"/>
    </location>
</feature>
<feature type="compositionally biased region" description="Polar residues" evidence="1">
    <location>
        <begin position="275"/>
        <end position="284"/>
    </location>
</feature>
<evidence type="ECO:0000313" key="2">
    <source>
        <dbReference type="EMBL" id="CAE0464854.1"/>
    </source>
</evidence>
<name>A0A7S3Q3S7_9STRA</name>
<feature type="compositionally biased region" description="Polar residues" evidence="1">
    <location>
        <begin position="93"/>
        <end position="103"/>
    </location>
</feature>
<evidence type="ECO:0000256" key="1">
    <source>
        <dbReference type="SAM" id="MobiDB-lite"/>
    </source>
</evidence>
<feature type="compositionally biased region" description="Polar residues" evidence="1">
    <location>
        <begin position="238"/>
        <end position="247"/>
    </location>
</feature>
<sequence length="425" mass="47718">MGVFVHHGNHCDINDQLPHGSKNTSQIKGDANCHHNGDVKTDVFRRLSMKNTASFDSLKGRSQVEEGNDGVELSKKPRFYNFLSHSSDETASTLSNTMASSGNKSSPKLLSDSKSSSINESVSSTMRSPGKANVSESRPRARLRSRSSSPFHNRLASQQTKSNMLRHGAIEAKERPKEAEICASRSRDPSPFYEKLASQHTKAFTQRLQNKPPLPSEHFAVDCVPFCNIIHSSNDSLNGSEVSSITQFRFPTPPPSRRRFNKSSSDARRGHRRNQTIPSSSFSSIHERLASTETKASAIKKGLAKDTEQKKKITRPPLRSQDALYYRLAKLDTVASSRRKPSPSRRSGLTPYEMSLKKEEFRNRKPPVKNKSSVYDRLSTTGTMSSLRKQKTETNRRYKSQYETFGESCKTALMRRFEGSTHVKM</sequence>
<feature type="region of interest" description="Disordered" evidence="1">
    <location>
        <begin position="93"/>
        <end position="164"/>
    </location>
</feature>
<proteinExistence type="predicted"/>
<feature type="compositionally biased region" description="Low complexity" evidence="1">
    <location>
        <begin position="104"/>
        <end position="124"/>
    </location>
</feature>
<gene>
    <name evidence="2" type="ORF">CDEB00056_LOCUS9695</name>
</gene>
<feature type="region of interest" description="Disordered" evidence="1">
    <location>
        <begin position="238"/>
        <end position="318"/>
    </location>
</feature>
<dbReference type="AlphaFoldDB" id="A0A7S3Q3S7"/>
<feature type="region of interest" description="Disordered" evidence="1">
    <location>
        <begin position="334"/>
        <end position="373"/>
    </location>
</feature>
<organism evidence="2">
    <name type="scientific">Chaetoceros debilis</name>
    <dbReference type="NCBI Taxonomy" id="122233"/>
    <lineage>
        <taxon>Eukaryota</taxon>
        <taxon>Sar</taxon>
        <taxon>Stramenopiles</taxon>
        <taxon>Ochrophyta</taxon>
        <taxon>Bacillariophyta</taxon>
        <taxon>Coscinodiscophyceae</taxon>
        <taxon>Chaetocerotophycidae</taxon>
        <taxon>Chaetocerotales</taxon>
        <taxon>Chaetocerotaceae</taxon>
        <taxon>Chaetoceros</taxon>
    </lineage>
</organism>
<reference evidence="2" key="1">
    <citation type="submission" date="2021-01" db="EMBL/GenBank/DDBJ databases">
        <authorList>
            <person name="Corre E."/>
            <person name="Pelletier E."/>
            <person name="Niang G."/>
            <person name="Scheremetjew M."/>
            <person name="Finn R."/>
            <person name="Kale V."/>
            <person name="Holt S."/>
            <person name="Cochrane G."/>
            <person name="Meng A."/>
            <person name="Brown T."/>
            <person name="Cohen L."/>
        </authorList>
    </citation>
    <scope>NUCLEOTIDE SEQUENCE</scope>
    <source>
        <strain evidence="2">MM31A-1</strain>
    </source>
</reference>
<dbReference type="EMBL" id="HBIO01012488">
    <property type="protein sequence ID" value="CAE0464854.1"/>
    <property type="molecule type" value="Transcribed_RNA"/>
</dbReference>
<protein>
    <submittedName>
        <fullName evidence="2">Uncharacterized protein</fullName>
    </submittedName>
</protein>